<accession>A0A9P7N768</accession>
<dbReference type="Proteomes" id="UP000748025">
    <property type="component" value="Unassembled WGS sequence"/>
</dbReference>
<name>A0A9P7N768_9HYPO</name>
<dbReference type="EMBL" id="SRPW01001970">
    <property type="protein sequence ID" value="KAG5997296.1"/>
    <property type="molecule type" value="Genomic_DNA"/>
</dbReference>
<evidence type="ECO:0000313" key="1">
    <source>
        <dbReference type="EMBL" id="KAG5997296.1"/>
    </source>
</evidence>
<reference evidence="1" key="1">
    <citation type="journal article" date="2020" name="bioRxiv">
        <title>Whole genome comparisons of ergot fungi reveals the divergence and evolution of species within the genus Claviceps are the result of varying mechanisms driving genome evolution and host range expansion.</title>
        <authorList>
            <person name="Wyka S.A."/>
            <person name="Mondo S.J."/>
            <person name="Liu M."/>
            <person name="Dettman J."/>
            <person name="Nalam V."/>
            <person name="Broders K.D."/>
        </authorList>
    </citation>
    <scope>NUCLEOTIDE SEQUENCE</scope>
    <source>
        <strain evidence="1">CCC 602</strain>
    </source>
</reference>
<keyword evidence="2" id="KW-1185">Reference proteome</keyword>
<sequence>MTTADMGPTAGSTAGSTAAADFPPISHGYSLIQHLQTPALAGKGSLDRHEKRGSSATLHCIPDFLPRPLWEMRPEDDHHVHQKALDEVTEAFTDCEILCATP</sequence>
<evidence type="ECO:0000313" key="2">
    <source>
        <dbReference type="Proteomes" id="UP000748025"/>
    </source>
</evidence>
<comment type="caution">
    <text evidence="1">The sequence shown here is derived from an EMBL/GenBank/DDBJ whole genome shotgun (WGS) entry which is preliminary data.</text>
</comment>
<organism evidence="1 2">
    <name type="scientific">Claviceps pusilla</name>
    <dbReference type="NCBI Taxonomy" id="123648"/>
    <lineage>
        <taxon>Eukaryota</taxon>
        <taxon>Fungi</taxon>
        <taxon>Dikarya</taxon>
        <taxon>Ascomycota</taxon>
        <taxon>Pezizomycotina</taxon>
        <taxon>Sordariomycetes</taxon>
        <taxon>Hypocreomycetidae</taxon>
        <taxon>Hypocreales</taxon>
        <taxon>Clavicipitaceae</taxon>
        <taxon>Claviceps</taxon>
    </lineage>
</organism>
<gene>
    <name evidence="1" type="ORF">E4U43_002686</name>
</gene>
<dbReference type="AlphaFoldDB" id="A0A9P7N768"/>
<proteinExistence type="predicted"/>
<protein>
    <submittedName>
        <fullName evidence="1">Uncharacterized protein</fullName>
    </submittedName>
</protein>